<keyword evidence="6 12" id="KW-0134">Cell wall</keyword>
<dbReference type="InterPro" id="IPR006501">
    <property type="entry name" value="Pectinesterase_inhib_dom"/>
</dbReference>
<feature type="compositionally biased region" description="Polar residues" evidence="13">
    <location>
        <begin position="88"/>
        <end position="108"/>
    </location>
</feature>
<dbReference type="SUPFAM" id="SSF101148">
    <property type="entry name" value="Plant invertase/pectin methylesterase inhibitor"/>
    <property type="match status" value="1"/>
</dbReference>
<dbReference type="AlphaFoldDB" id="A0AAV0KAT6"/>
<evidence type="ECO:0000256" key="7">
    <source>
        <dbReference type="ARBA" id="ARBA00022801"/>
    </source>
</evidence>
<dbReference type="Gene3D" id="1.20.140.40">
    <property type="entry name" value="Invertase/pectin methylesterase inhibitor family protein"/>
    <property type="match status" value="1"/>
</dbReference>
<dbReference type="EMBL" id="CAMGYJ010000005">
    <property type="protein sequence ID" value="CAI0418847.1"/>
    <property type="molecule type" value="Genomic_DNA"/>
</dbReference>
<gene>
    <name evidence="16" type="ORF">LITE_LOCUS17777</name>
</gene>
<dbReference type="Proteomes" id="UP001154282">
    <property type="component" value="Unassembled WGS sequence"/>
</dbReference>
<dbReference type="InterPro" id="IPR018040">
    <property type="entry name" value="Pectinesterase_Tyr_AS"/>
</dbReference>
<evidence type="ECO:0000256" key="12">
    <source>
        <dbReference type="RuleBase" id="RU000589"/>
    </source>
</evidence>
<protein>
    <recommendedName>
        <fullName evidence="5 12">Pectinesterase</fullName>
        <ecNumber evidence="5 12">3.1.1.11</ecNumber>
    </recommendedName>
</protein>
<evidence type="ECO:0000256" key="13">
    <source>
        <dbReference type="SAM" id="MobiDB-lite"/>
    </source>
</evidence>
<dbReference type="SMART" id="SM00856">
    <property type="entry name" value="PMEI"/>
    <property type="match status" value="1"/>
</dbReference>
<dbReference type="Gene3D" id="2.160.20.10">
    <property type="entry name" value="Single-stranded right-handed beta-helix, Pectin lyase-like"/>
    <property type="match status" value="1"/>
</dbReference>
<proteinExistence type="inferred from homology"/>
<sequence length="632" mass="69250">FHNTYLILPFHFELRSTAAPLYICVSFVCPDIAEWLPTAHSLLTKMSHQHKPLRSGLSISTVFLILFLIGTVAAAGVDNAAPSPSPNPEYNQYHLPSSQQPQTNPGHNSNHHAVLRSACSNTRFPDLCFSAVAAVPGAAESLTTQKDVIEASINITCRAVQRNFFTVEKLIRSAAGRLSRREKTALHDCLETIDETLDELRAAYRDLNQYPYKKSLNRHAADLKTLLSAAMTNQETCLDGFSHDGADRRVREALLKGQVHVERMCSNVLAMIKNMTDADIDSLKAAGVKDEDEDHLPEWLTAGDRRRLLQSPEVITPNVVVAGDGSGDYRTVGEAVEAAPKKSSERYIIRIKAGVYRENVEVVKGKTNIMFLGDGRATTIITGNRSVADGFTTFKSATVAVVGEGFLARDITFENTAGHAKHQAVALRVGSDLSAFYRCDILAYQDTLYVHSNRQFFINCLVAGTVDFIFGNAAAVLQDCDIHARLPGPGQKNMITAQGRKDPNQNTGIVIQKSRIGATSDLLLQTAGNMSYPTYLGRPWKEYSRTVIMQSEISDVVHSAGWHVWDADFALATLYYAEFGNSGPGANTTARVDWEGYKVIGNESEVVGFTADNFIAGGSWLRPTTFPFSLGL</sequence>
<evidence type="ECO:0000256" key="8">
    <source>
        <dbReference type="ARBA" id="ARBA00023085"/>
    </source>
</evidence>
<dbReference type="GO" id="GO:0004857">
    <property type="term" value="F:enzyme inhibitor activity"/>
    <property type="evidence" value="ECO:0007669"/>
    <property type="project" value="InterPro"/>
</dbReference>
<evidence type="ECO:0000256" key="14">
    <source>
        <dbReference type="SAM" id="Phobius"/>
    </source>
</evidence>
<evidence type="ECO:0000256" key="3">
    <source>
        <dbReference type="ARBA" id="ARBA00006027"/>
    </source>
</evidence>
<dbReference type="InterPro" id="IPR012334">
    <property type="entry name" value="Pectin_lyas_fold"/>
</dbReference>
<evidence type="ECO:0000259" key="15">
    <source>
        <dbReference type="SMART" id="SM00856"/>
    </source>
</evidence>
<keyword evidence="14" id="KW-0472">Membrane</keyword>
<keyword evidence="8 12" id="KW-0063">Aspartyl esterase</keyword>
<dbReference type="Pfam" id="PF04043">
    <property type="entry name" value="PMEI"/>
    <property type="match status" value="1"/>
</dbReference>
<feature type="region of interest" description="Disordered" evidence="13">
    <location>
        <begin position="83"/>
        <end position="112"/>
    </location>
</feature>
<dbReference type="InterPro" id="IPR000070">
    <property type="entry name" value="Pectinesterase_cat"/>
</dbReference>
<feature type="active site" evidence="11">
    <location>
        <position position="467"/>
    </location>
</feature>
<evidence type="ECO:0000256" key="1">
    <source>
        <dbReference type="ARBA" id="ARBA00004191"/>
    </source>
</evidence>
<evidence type="ECO:0000256" key="4">
    <source>
        <dbReference type="ARBA" id="ARBA00007786"/>
    </source>
</evidence>
<keyword evidence="12" id="KW-0964">Secreted</keyword>
<evidence type="ECO:0000313" key="17">
    <source>
        <dbReference type="Proteomes" id="UP001154282"/>
    </source>
</evidence>
<accession>A0AAV0KAT6</accession>
<comment type="function">
    <text evidence="12">Acts in the modification of cell walls via demethylesterification of cell wall pectin.</text>
</comment>
<keyword evidence="12" id="KW-0961">Cell wall biogenesis/degradation</keyword>
<dbReference type="NCBIfam" id="TIGR01614">
    <property type="entry name" value="PME_inhib"/>
    <property type="match status" value="1"/>
</dbReference>
<dbReference type="Pfam" id="PF01095">
    <property type="entry name" value="Pectinesterase"/>
    <property type="match status" value="1"/>
</dbReference>
<dbReference type="FunFam" id="1.20.140.40:FF:000010">
    <property type="entry name" value="Pectinesterase"/>
    <property type="match status" value="1"/>
</dbReference>
<dbReference type="EC" id="3.1.1.11" evidence="5 12"/>
<comment type="pathway">
    <text evidence="2 12">Glycan metabolism; pectin degradation; 2-dehydro-3-deoxy-D-gluconate from pectin: step 1/5.</text>
</comment>
<organism evidence="16 17">
    <name type="scientific">Linum tenue</name>
    <dbReference type="NCBI Taxonomy" id="586396"/>
    <lineage>
        <taxon>Eukaryota</taxon>
        <taxon>Viridiplantae</taxon>
        <taxon>Streptophyta</taxon>
        <taxon>Embryophyta</taxon>
        <taxon>Tracheophyta</taxon>
        <taxon>Spermatophyta</taxon>
        <taxon>Magnoliopsida</taxon>
        <taxon>eudicotyledons</taxon>
        <taxon>Gunneridae</taxon>
        <taxon>Pentapetalae</taxon>
        <taxon>rosids</taxon>
        <taxon>fabids</taxon>
        <taxon>Malpighiales</taxon>
        <taxon>Linaceae</taxon>
        <taxon>Linum</taxon>
    </lineage>
</organism>
<evidence type="ECO:0000256" key="6">
    <source>
        <dbReference type="ARBA" id="ARBA00022512"/>
    </source>
</evidence>
<evidence type="ECO:0000256" key="5">
    <source>
        <dbReference type="ARBA" id="ARBA00013229"/>
    </source>
</evidence>
<evidence type="ECO:0000256" key="2">
    <source>
        <dbReference type="ARBA" id="ARBA00005184"/>
    </source>
</evidence>
<dbReference type="PANTHER" id="PTHR31707">
    <property type="entry name" value="PECTINESTERASE"/>
    <property type="match status" value="1"/>
</dbReference>
<name>A0AAV0KAT6_9ROSI</name>
<comment type="similarity">
    <text evidence="4">In the C-terminal section; belongs to the pectinesterase family.</text>
</comment>
<dbReference type="InterPro" id="IPR033131">
    <property type="entry name" value="Pectinesterase_Asp_AS"/>
</dbReference>
<feature type="non-terminal residue" evidence="16">
    <location>
        <position position="1"/>
    </location>
</feature>
<evidence type="ECO:0000313" key="16">
    <source>
        <dbReference type="EMBL" id="CAI0418847.1"/>
    </source>
</evidence>
<dbReference type="CDD" id="cd15798">
    <property type="entry name" value="PMEI-like_3"/>
    <property type="match status" value="1"/>
</dbReference>
<dbReference type="InterPro" id="IPR011050">
    <property type="entry name" value="Pectin_lyase_fold/virulence"/>
</dbReference>
<comment type="caution">
    <text evidence="16">The sequence shown here is derived from an EMBL/GenBank/DDBJ whole genome shotgun (WGS) entry which is preliminary data.</text>
</comment>
<keyword evidence="10" id="KW-0325">Glycoprotein</keyword>
<dbReference type="PROSITE" id="PS00503">
    <property type="entry name" value="PECTINESTERASE_2"/>
    <property type="match status" value="1"/>
</dbReference>
<feature type="domain" description="Pectinesterase inhibitor" evidence="15">
    <location>
        <begin position="110"/>
        <end position="271"/>
    </location>
</feature>
<dbReference type="SUPFAM" id="SSF51126">
    <property type="entry name" value="Pectin lyase-like"/>
    <property type="match status" value="1"/>
</dbReference>
<reference evidence="16" key="1">
    <citation type="submission" date="2022-08" db="EMBL/GenBank/DDBJ databases">
        <authorList>
            <person name="Gutierrez-Valencia J."/>
        </authorList>
    </citation>
    <scope>NUCLEOTIDE SEQUENCE</scope>
</reference>
<keyword evidence="14" id="KW-1133">Transmembrane helix</keyword>
<evidence type="ECO:0000256" key="10">
    <source>
        <dbReference type="ARBA" id="ARBA00023180"/>
    </source>
</evidence>
<dbReference type="GO" id="GO:0045490">
    <property type="term" value="P:pectin catabolic process"/>
    <property type="evidence" value="ECO:0007669"/>
    <property type="project" value="UniProtKB-UniRule"/>
</dbReference>
<keyword evidence="7 12" id="KW-0378">Hydrolase</keyword>
<dbReference type="FunFam" id="2.160.20.10:FF:000001">
    <property type="entry name" value="Pectinesterase"/>
    <property type="match status" value="1"/>
</dbReference>
<evidence type="ECO:0000256" key="11">
    <source>
        <dbReference type="PROSITE-ProRule" id="PRU10040"/>
    </source>
</evidence>
<comment type="similarity">
    <text evidence="3">In the N-terminal section; belongs to the PMEI family.</text>
</comment>
<comment type="subcellular location">
    <subcellularLocation>
        <location evidence="1 12">Secreted</location>
        <location evidence="1 12">Cell wall</location>
    </subcellularLocation>
</comment>
<dbReference type="InterPro" id="IPR035513">
    <property type="entry name" value="Invertase/methylesterase_inhib"/>
</dbReference>
<dbReference type="GO" id="GO:0042545">
    <property type="term" value="P:cell wall modification"/>
    <property type="evidence" value="ECO:0007669"/>
    <property type="project" value="UniProtKB-UniRule"/>
</dbReference>
<keyword evidence="14" id="KW-0812">Transmembrane</keyword>
<dbReference type="GO" id="GO:0030599">
    <property type="term" value="F:pectinesterase activity"/>
    <property type="evidence" value="ECO:0007669"/>
    <property type="project" value="UniProtKB-UniRule"/>
</dbReference>
<keyword evidence="17" id="KW-1185">Reference proteome</keyword>
<feature type="transmembrane region" description="Helical" evidence="14">
    <location>
        <begin position="57"/>
        <end position="77"/>
    </location>
</feature>
<comment type="catalytic activity">
    <reaction evidence="12">
        <text>[(1-&gt;4)-alpha-D-galacturonosyl methyl ester](n) + n H2O = [(1-&gt;4)-alpha-D-galacturonosyl](n) + n methanol + n H(+)</text>
        <dbReference type="Rhea" id="RHEA:22380"/>
        <dbReference type="Rhea" id="RHEA-COMP:14570"/>
        <dbReference type="Rhea" id="RHEA-COMP:14573"/>
        <dbReference type="ChEBI" id="CHEBI:15377"/>
        <dbReference type="ChEBI" id="CHEBI:15378"/>
        <dbReference type="ChEBI" id="CHEBI:17790"/>
        <dbReference type="ChEBI" id="CHEBI:140522"/>
        <dbReference type="ChEBI" id="CHEBI:140523"/>
        <dbReference type="EC" id="3.1.1.11"/>
    </reaction>
</comment>
<dbReference type="PROSITE" id="PS00800">
    <property type="entry name" value="PECTINESTERASE_1"/>
    <property type="match status" value="1"/>
</dbReference>
<evidence type="ECO:0000256" key="9">
    <source>
        <dbReference type="ARBA" id="ARBA00023157"/>
    </source>
</evidence>
<keyword evidence="9" id="KW-1015">Disulfide bond</keyword>